<evidence type="ECO:0000313" key="1">
    <source>
        <dbReference type="EMBL" id="QPD03920.1"/>
    </source>
</evidence>
<evidence type="ECO:0000313" key="2">
    <source>
        <dbReference type="Proteomes" id="UP000593737"/>
    </source>
</evidence>
<sequence>MCAGENHISIVPDCFLQLPGQAEIHMYSYGVMSVLAEFSCYHSRAWAYSAPYFPV</sequence>
<dbReference type="Proteomes" id="UP000593737">
    <property type="component" value="Chromosome"/>
</dbReference>
<organism evidence="1 2">
    <name type="scientific">Candidatus Nitrospira kreftii</name>
    <dbReference type="NCBI Taxonomy" id="2652173"/>
    <lineage>
        <taxon>Bacteria</taxon>
        <taxon>Pseudomonadati</taxon>
        <taxon>Nitrospirota</taxon>
        <taxon>Nitrospiria</taxon>
        <taxon>Nitrospirales</taxon>
        <taxon>Nitrospiraceae</taxon>
        <taxon>Nitrospira</taxon>
    </lineage>
</organism>
<dbReference type="EMBL" id="CP047423">
    <property type="protein sequence ID" value="QPD03920.1"/>
    <property type="molecule type" value="Genomic_DNA"/>
</dbReference>
<accession>A0A7S8FDI5</accession>
<protein>
    <submittedName>
        <fullName evidence="1">Uncharacterized protein</fullName>
    </submittedName>
</protein>
<name>A0A7S8FDI5_9BACT</name>
<gene>
    <name evidence="1" type="ORF">Nkreftii_001694</name>
</gene>
<reference evidence="1 2" key="1">
    <citation type="journal article" date="2020" name="ISME J.">
        <title>Enrichment and physiological characterization of a novel comammox Nitrospira indicates ammonium inhibition of complete nitrification.</title>
        <authorList>
            <person name="Sakoula D."/>
            <person name="Koch H."/>
            <person name="Frank J."/>
            <person name="Jetten M.S.M."/>
            <person name="van Kessel M.A.H.J."/>
            <person name="Lucker S."/>
        </authorList>
    </citation>
    <scope>NUCLEOTIDE SEQUENCE [LARGE SCALE GENOMIC DNA]</scope>
    <source>
        <strain evidence="1">Comreactor17</strain>
    </source>
</reference>
<dbReference type="KEGG" id="nkf:Nkreftii_001694"/>
<dbReference type="AlphaFoldDB" id="A0A7S8FDI5"/>
<proteinExistence type="predicted"/>